<feature type="domain" description="DUF7136" evidence="1">
    <location>
        <begin position="7"/>
        <end position="74"/>
    </location>
</feature>
<evidence type="ECO:0000313" key="2">
    <source>
        <dbReference type="EMBL" id="KAJ6029858.1"/>
    </source>
</evidence>
<organism evidence="2 3">
    <name type="scientific">Penicillium canescens</name>
    <dbReference type="NCBI Taxonomy" id="5083"/>
    <lineage>
        <taxon>Eukaryota</taxon>
        <taxon>Fungi</taxon>
        <taxon>Dikarya</taxon>
        <taxon>Ascomycota</taxon>
        <taxon>Pezizomycotina</taxon>
        <taxon>Eurotiomycetes</taxon>
        <taxon>Eurotiomycetidae</taxon>
        <taxon>Eurotiales</taxon>
        <taxon>Aspergillaceae</taxon>
        <taxon>Penicillium</taxon>
    </lineage>
</organism>
<keyword evidence="3" id="KW-1185">Reference proteome</keyword>
<gene>
    <name evidence="2" type="ORF">N7460_010124</name>
</gene>
<reference evidence="2" key="1">
    <citation type="journal article" date="2023" name="IMA Fungus">
        <title>Comparative genomic study of the Penicillium genus elucidates a diverse pangenome and 15 lateral gene transfer events.</title>
        <authorList>
            <person name="Petersen C."/>
            <person name="Sorensen T."/>
            <person name="Nielsen M.R."/>
            <person name="Sondergaard T.E."/>
            <person name="Sorensen J.L."/>
            <person name="Fitzpatrick D.A."/>
            <person name="Frisvad J.C."/>
            <person name="Nielsen K.L."/>
        </authorList>
    </citation>
    <scope>NUCLEOTIDE SEQUENCE</scope>
    <source>
        <strain evidence="2">IBT 15450</strain>
    </source>
</reference>
<dbReference type="EMBL" id="JAQJZL010000014">
    <property type="protein sequence ID" value="KAJ6029858.1"/>
    <property type="molecule type" value="Genomic_DNA"/>
</dbReference>
<proteinExistence type="predicted"/>
<dbReference type="AlphaFoldDB" id="A0AAD6I324"/>
<comment type="caution">
    <text evidence="2">The sequence shown here is derived from an EMBL/GenBank/DDBJ whole genome shotgun (WGS) entry which is preliminary data.</text>
</comment>
<name>A0AAD6I324_PENCN</name>
<protein>
    <recommendedName>
        <fullName evidence="1">DUF7136 domain-containing protein</fullName>
    </recommendedName>
</protein>
<dbReference type="InterPro" id="IPR055560">
    <property type="entry name" value="DUF7136"/>
</dbReference>
<dbReference type="Pfam" id="PF23584">
    <property type="entry name" value="DUF7136"/>
    <property type="match status" value="1"/>
</dbReference>
<dbReference type="Proteomes" id="UP001219568">
    <property type="component" value="Unassembled WGS sequence"/>
</dbReference>
<evidence type="ECO:0000313" key="3">
    <source>
        <dbReference type="Proteomes" id="UP001219568"/>
    </source>
</evidence>
<evidence type="ECO:0000259" key="1">
    <source>
        <dbReference type="Pfam" id="PF23584"/>
    </source>
</evidence>
<reference evidence="2" key="2">
    <citation type="submission" date="2023-01" db="EMBL/GenBank/DDBJ databases">
        <authorList>
            <person name="Petersen C."/>
        </authorList>
    </citation>
    <scope>NUCLEOTIDE SEQUENCE</scope>
    <source>
        <strain evidence="2">IBT 15450</strain>
    </source>
</reference>
<sequence>MGTIINASGVLVADLTFPHNETYAPTKKLPVVFAFQSFERSRYLNPKITYTMWDLDEKNESLTPYHDFHGSNWAN</sequence>
<accession>A0AAD6I324</accession>